<evidence type="ECO:0000259" key="8">
    <source>
        <dbReference type="Pfam" id="PF09335"/>
    </source>
</evidence>
<dbReference type="Proteomes" id="UP000250222">
    <property type="component" value="Unassembled WGS sequence"/>
</dbReference>
<dbReference type="PANTHER" id="PTHR30353">
    <property type="entry name" value="INNER MEMBRANE PROTEIN DEDA-RELATED"/>
    <property type="match status" value="1"/>
</dbReference>
<evidence type="ECO:0000313" key="9">
    <source>
        <dbReference type="EMBL" id="SSA43967.1"/>
    </source>
</evidence>
<dbReference type="OrthoDB" id="9796672at2"/>
<feature type="transmembrane region" description="Helical" evidence="7">
    <location>
        <begin position="176"/>
        <end position="193"/>
    </location>
</feature>
<reference evidence="9 10" key="1">
    <citation type="submission" date="2016-10" db="EMBL/GenBank/DDBJ databases">
        <authorList>
            <person name="Cai Z."/>
        </authorList>
    </citation>
    <scope>NUCLEOTIDE SEQUENCE [LARGE SCALE GENOMIC DNA]</scope>
    <source>
        <strain evidence="9 10">CGMCC 1.10826</strain>
    </source>
</reference>
<gene>
    <name evidence="9" type="ORF">SAMN05216184_10927</name>
</gene>
<comment type="caution">
    <text evidence="7">Lacks conserved residue(s) required for the propagation of feature annotation.</text>
</comment>
<proteinExistence type="inferred from homology"/>
<dbReference type="RefSeq" id="WP_110852889.1">
    <property type="nucleotide sequence ID" value="NZ_QKLZ01000009.1"/>
</dbReference>
<evidence type="ECO:0000256" key="7">
    <source>
        <dbReference type="RuleBase" id="RU367016"/>
    </source>
</evidence>
<keyword evidence="10" id="KW-1185">Reference proteome</keyword>
<feature type="domain" description="VTT" evidence="8">
    <location>
        <begin position="36"/>
        <end position="159"/>
    </location>
</feature>
<feature type="transmembrane region" description="Helical" evidence="7">
    <location>
        <begin position="55"/>
        <end position="76"/>
    </location>
</feature>
<sequence>MVDLITALPEAFSPALLAVSALLALAESALGLGVLVPGELGVLVLGAAARTPVQVTLALVVVTLAASAADHIGYVVGRRYGTQLRGSRVVRRIGAAHWDDAAQLARRRGATALVVSRLLPLVRTLMPAAAGAARMRYARFLAGSVAGSLLWAALWLGAGGLAGQALPAVATSLGRLGWVVLAVIVLASGLLVLRRRARTRAAAVTVPEPCPTEPVPTGRVLEGVC</sequence>
<keyword evidence="3 7" id="KW-1003">Cell membrane</keyword>
<dbReference type="GO" id="GO:0005886">
    <property type="term" value="C:plasma membrane"/>
    <property type="evidence" value="ECO:0007669"/>
    <property type="project" value="UniProtKB-SubCell"/>
</dbReference>
<keyword evidence="5 7" id="KW-1133">Transmembrane helix</keyword>
<dbReference type="InterPro" id="IPR032818">
    <property type="entry name" value="DedA-like"/>
</dbReference>
<feature type="transmembrane region" description="Helical" evidence="7">
    <location>
        <begin position="137"/>
        <end position="156"/>
    </location>
</feature>
<evidence type="ECO:0000256" key="3">
    <source>
        <dbReference type="ARBA" id="ARBA00022475"/>
    </source>
</evidence>
<name>A0A2Y9ANJ2_9MICO</name>
<dbReference type="PANTHER" id="PTHR30353:SF15">
    <property type="entry name" value="INNER MEMBRANE PROTEIN YABI"/>
    <property type="match status" value="1"/>
</dbReference>
<evidence type="ECO:0000256" key="2">
    <source>
        <dbReference type="ARBA" id="ARBA00010792"/>
    </source>
</evidence>
<protein>
    <submittedName>
        <fullName evidence="9">Membrane protein DedA, SNARE-associated domain</fullName>
    </submittedName>
</protein>
<evidence type="ECO:0000256" key="6">
    <source>
        <dbReference type="ARBA" id="ARBA00023136"/>
    </source>
</evidence>
<comment type="similarity">
    <text evidence="2 7">Belongs to the DedA family.</text>
</comment>
<evidence type="ECO:0000313" key="10">
    <source>
        <dbReference type="Proteomes" id="UP000250222"/>
    </source>
</evidence>
<dbReference type="AlphaFoldDB" id="A0A2Y9ANJ2"/>
<dbReference type="EMBL" id="UETB01000009">
    <property type="protein sequence ID" value="SSA43967.1"/>
    <property type="molecule type" value="Genomic_DNA"/>
</dbReference>
<comment type="subcellular location">
    <subcellularLocation>
        <location evidence="1 7">Cell membrane</location>
        <topology evidence="1 7">Multi-pass membrane protein</topology>
    </subcellularLocation>
</comment>
<evidence type="ECO:0000256" key="4">
    <source>
        <dbReference type="ARBA" id="ARBA00022692"/>
    </source>
</evidence>
<evidence type="ECO:0000256" key="5">
    <source>
        <dbReference type="ARBA" id="ARBA00022989"/>
    </source>
</evidence>
<organism evidence="9 10">
    <name type="scientific">Georgenia satyanarayanai</name>
    <dbReference type="NCBI Taxonomy" id="860221"/>
    <lineage>
        <taxon>Bacteria</taxon>
        <taxon>Bacillati</taxon>
        <taxon>Actinomycetota</taxon>
        <taxon>Actinomycetes</taxon>
        <taxon>Micrococcales</taxon>
        <taxon>Bogoriellaceae</taxon>
        <taxon>Georgenia</taxon>
    </lineage>
</organism>
<dbReference type="InterPro" id="IPR032816">
    <property type="entry name" value="VTT_dom"/>
</dbReference>
<evidence type="ECO:0000256" key="1">
    <source>
        <dbReference type="ARBA" id="ARBA00004651"/>
    </source>
</evidence>
<dbReference type="Pfam" id="PF09335">
    <property type="entry name" value="VTT_dom"/>
    <property type="match status" value="1"/>
</dbReference>
<keyword evidence="4 7" id="KW-0812">Transmembrane</keyword>
<keyword evidence="6 7" id="KW-0472">Membrane</keyword>
<accession>A0A2Y9ANJ2</accession>